<dbReference type="PRINTS" id="PR00929">
    <property type="entry name" value="ATHOOK"/>
</dbReference>
<reference evidence="3" key="1">
    <citation type="submission" date="2017-10" db="EMBL/GenBank/DDBJ databases">
        <title>Rapid genome shrinkage in a self-fertile nematode reveals novel sperm competition proteins.</title>
        <authorList>
            <person name="Yin D."/>
            <person name="Schwarz E.M."/>
            <person name="Thomas C.G."/>
            <person name="Felde R.L."/>
            <person name="Korf I.F."/>
            <person name="Cutter A.D."/>
            <person name="Schartner C.M."/>
            <person name="Ralston E.J."/>
            <person name="Meyer B.J."/>
            <person name="Haag E.S."/>
        </authorList>
    </citation>
    <scope>NUCLEOTIDE SEQUENCE [LARGE SCALE GENOMIC DNA]</scope>
    <source>
        <strain evidence="3">JU1422</strain>
    </source>
</reference>
<evidence type="ECO:0000313" key="2">
    <source>
        <dbReference type="EMBL" id="PIC12631.1"/>
    </source>
</evidence>
<feature type="compositionally biased region" description="Acidic residues" evidence="1">
    <location>
        <begin position="853"/>
        <end position="891"/>
    </location>
</feature>
<keyword evidence="3" id="KW-1185">Reference proteome</keyword>
<feature type="region of interest" description="Disordered" evidence="1">
    <location>
        <begin position="230"/>
        <end position="412"/>
    </location>
</feature>
<comment type="caution">
    <text evidence="2">The sequence shown here is derived from an EMBL/GenBank/DDBJ whole genome shotgun (WGS) entry which is preliminary data.</text>
</comment>
<feature type="compositionally biased region" description="Acidic residues" evidence="1">
    <location>
        <begin position="652"/>
        <end position="661"/>
    </location>
</feature>
<feature type="compositionally biased region" description="Basic and acidic residues" evidence="1">
    <location>
        <begin position="1832"/>
        <end position="1846"/>
    </location>
</feature>
<feature type="compositionally biased region" description="Acidic residues" evidence="1">
    <location>
        <begin position="1730"/>
        <end position="1740"/>
    </location>
</feature>
<feature type="compositionally biased region" description="Acidic residues" evidence="1">
    <location>
        <begin position="1212"/>
        <end position="1222"/>
    </location>
</feature>
<feature type="compositionally biased region" description="Basic and acidic residues" evidence="1">
    <location>
        <begin position="545"/>
        <end position="554"/>
    </location>
</feature>
<feature type="compositionally biased region" description="Low complexity" evidence="1">
    <location>
        <begin position="39"/>
        <end position="54"/>
    </location>
</feature>
<feature type="region of interest" description="Disordered" evidence="1">
    <location>
        <begin position="755"/>
        <end position="949"/>
    </location>
</feature>
<dbReference type="OrthoDB" id="5909421at2759"/>
<gene>
    <name evidence="2" type="ORF">B9Z55_028286</name>
</gene>
<dbReference type="EMBL" id="PDUG01000020">
    <property type="protein sequence ID" value="PIC12631.1"/>
    <property type="molecule type" value="Genomic_DNA"/>
</dbReference>
<feature type="compositionally biased region" description="Basic and acidic residues" evidence="1">
    <location>
        <begin position="599"/>
        <end position="621"/>
    </location>
</feature>
<feature type="compositionally biased region" description="Basic and acidic residues" evidence="1">
    <location>
        <begin position="704"/>
        <end position="714"/>
    </location>
</feature>
<feature type="region of interest" description="Disordered" evidence="1">
    <location>
        <begin position="32"/>
        <end position="71"/>
    </location>
</feature>
<feature type="compositionally biased region" description="Polar residues" evidence="1">
    <location>
        <begin position="1261"/>
        <end position="1275"/>
    </location>
</feature>
<dbReference type="GO" id="GO:0003677">
    <property type="term" value="F:DNA binding"/>
    <property type="evidence" value="ECO:0007669"/>
    <property type="project" value="InterPro"/>
</dbReference>
<feature type="compositionally biased region" description="Basic and acidic residues" evidence="1">
    <location>
        <begin position="1541"/>
        <end position="1574"/>
    </location>
</feature>
<feature type="compositionally biased region" description="Basic and acidic residues" evidence="1">
    <location>
        <begin position="1312"/>
        <end position="1322"/>
    </location>
</feature>
<feature type="compositionally biased region" description="Acidic residues" evidence="1">
    <location>
        <begin position="1488"/>
        <end position="1498"/>
    </location>
</feature>
<feature type="compositionally biased region" description="Acidic residues" evidence="1">
    <location>
        <begin position="366"/>
        <end position="399"/>
    </location>
</feature>
<protein>
    <submittedName>
        <fullName evidence="2">Uncharacterized protein</fullName>
    </submittedName>
</protein>
<feature type="compositionally biased region" description="Basic and acidic residues" evidence="1">
    <location>
        <begin position="1713"/>
        <end position="1729"/>
    </location>
</feature>
<feature type="compositionally biased region" description="Basic residues" evidence="1">
    <location>
        <begin position="1585"/>
        <end position="1599"/>
    </location>
</feature>
<feature type="compositionally biased region" description="Acidic residues" evidence="1">
    <location>
        <begin position="1527"/>
        <end position="1537"/>
    </location>
</feature>
<dbReference type="InterPro" id="IPR017956">
    <property type="entry name" value="AT_hook_DNA-bd_motif"/>
</dbReference>
<feature type="compositionally biased region" description="Acidic residues" evidence="1">
    <location>
        <begin position="1131"/>
        <end position="1149"/>
    </location>
</feature>
<feature type="compositionally biased region" description="Low complexity" evidence="1">
    <location>
        <begin position="237"/>
        <end position="260"/>
    </location>
</feature>
<feature type="compositionally biased region" description="Polar residues" evidence="1">
    <location>
        <begin position="900"/>
        <end position="913"/>
    </location>
</feature>
<feature type="compositionally biased region" description="Polar residues" evidence="1">
    <location>
        <begin position="827"/>
        <end position="839"/>
    </location>
</feature>
<feature type="compositionally biased region" description="Basic and acidic residues" evidence="1">
    <location>
        <begin position="1463"/>
        <end position="1473"/>
    </location>
</feature>
<feature type="compositionally biased region" description="Acidic residues" evidence="1">
    <location>
        <begin position="671"/>
        <end position="680"/>
    </location>
</feature>
<feature type="region of interest" description="Disordered" evidence="1">
    <location>
        <begin position="1199"/>
        <end position="1938"/>
    </location>
</feature>
<feature type="compositionally biased region" description="Basic and acidic residues" evidence="1">
    <location>
        <begin position="1600"/>
        <end position="1631"/>
    </location>
</feature>
<feature type="compositionally biased region" description="Basic residues" evidence="1">
    <location>
        <begin position="1746"/>
        <end position="1762"/>
    </location>
</feature>
<feature type="compositionally biased region" description="Basic and acidic residues" evidence="1">
    <location>
        <begin position="1368"/>
        <end position="1389"/>
    </location>
</feature>
<proteinExistence type="predicted"/>
<evidence type="ECO:0000313" key="3">
    <source>
        <dbReference type="Proteomes" id="UP000230233"/>
    </source>
</evidence>
<evidence type="ECO:0000256" key="1">
    <source>
        <dbReference type="SAM" id="MobiDB-lite"/>
    </source>
</evidence>
<feature type="region of interest" description="Disordered" evidence="1">
    <location>
        <begin position="518"/>
        <end position="735"/>
    </location>
</feature>
<feature type="compositionally biased region" description="Basic and acidic residues" evidence="1">
    <location>
        <begin position="1404"/>
        <end position="1424"/>
    </location>
</feature>
<feature type="compositionally biased region" description="Basic and acidic residues" evidence="1">
    <location>
        <begin position="1656"/>
        <end position="1673"/>
    </location>
</feature>
<feature type="compositionally biased region" description="Basic and acidic residues" evidence="1">
    <location>
        <begin position="1117"/>
        <end position="1128"/>
    </location>
</feature>
<feature type="compositionally biased region" description="Basic residues" evidence="1">
    <location>
        <begin position="1858"/>
        <end position="1869"/>
    </location>
</feature>
<feature type="region of interest" description="Disordered" evidence="1">
    <location>
        <begin position="124"/>
        <end position="145"/>
    </location>
</feature>
<accession>A0A2G5SCL8</accession>
<feature type="compositionally biased region" description="Basic and acidic residues" evidence="1">
    <location>
        <begin position="1432"/>
        <end position="1444"/>
    </location>
</feature>
<feature type="compositionally biased region" description="Basic and acidic residues" evidence="1">
    <location>
        <begin position="1340"/>
        <end position="1350"/>
    </location>
</feature>
<feature type="compositionally biased region" description="Basic and acidic residues" evidence="1">
    <location>
        <begin position="1797"/>
        <end position="1824"/>
    </location>
</feature>
<sequence length="1964" mass="219235">MYNFECLQYTMAPPTTSTSEVYEAHCDQIGQSPMSFHQQSPGPSTSGTLSSGQPTPAPQQPSPSADVPQGNGTKVITMLLERLANIGKWKVELIRNTLKATIQNATRMEVENLWLATYFRKKGDPPSVDVGHRRPHSDRQPATPEEMASAQEFFEAVMSELNREMDRRGWFTLMSCTEAQAQAKARSTSRRLSTTEIIAMATHFAPDGYNGGFEFLKDPNSGDVAEAAAVEGQKRISSNSSSFPTSSTAAGPGENSSSGSPPIPGIPSVDQHSEPDDRESDLETVLGDDETYNPGAAVIPNIDMDDGREDNIIEDPVLGDVAEAAEVEGREDEDEEDVPEPGQKWWPDDHNSDRTTVLGDGRDDMSDFDDEGEDDFFEDPDAGDAAEAVEDENEDEVDAPEQHPNVDAPEASFNFNDLQRSIDSEGMNEIPRGSGGLEDGLRPADTSGAYDLQQDHREVNVADQEAEGIPREVNEHISEANQLENEAPAEVSNGVISNVQGVEEEGLEELAERFITAHTLETGGSDDVLPAHNQDEVVEDAPEGSLDRPEQHPNDEEDAPEESFNFNDLQRSIDSEGMNEIPRGSGGLEDGLRPADTSRSYDLHQDHREDNLVNQADKEAEPISEANQMENEDEDETPAEASNDVTSNAQGVEEEGQDGPEESVITLETSEQPEESEGGSDDVHQENNQGELVKNAPEGSLGHAHAEEISKIIMDEAGDNTNGVEERDENEHLPDQEMFAEENDLGDEEEVEIIPGNSEMSSEEAPEEVAKSPEASADPIDVDPPAENGGERAEDMDLEEEVMFGEASTFEPTGDDMESSAAARSNPPDNGQAEPSNVVSGEDVEATGTPEGPVEEEDQTMEQDDVEMLEENSGGSEDDGNQYEGVEEAPEEAFSLARTLDNSEATELSGNNDADQRTGGAPLDRGNVDENHPSGQSTAARHRPSHVPDTPTEMIRALLEGINNVGRLHVEHMTATLLDDVSQADTEELQQLWSITDSRKQGNRAPIDAGEYLKFPDHLPSTTEELERAEVFYEVVLSVVLEELNRRKSSEVQSVEDEAREVENHQQPIAEKDTENLEQGIDEDNHSNDGNQQFEDTDAAPEESLNSAESQEEVPADAERENPEKAPEQGDAPEEHDPEDLEQGVEEQENANIPVRRYTNDPADLPMEAWRRMSDGSYANVRTQARFRTIPTVAEMEVLRNDSDDFVYPPDSSEDDDDDEEIDSRSNHQEAQDSEQLERIGRIDEDDHEDPYDGLLVDPASSATSSPDHQGNQVDDMQDDVSFAYDEDEYDSETGFREPSRQARPSQSYAPRQDHREDNGRDAEDEQEHHRRAGNPEQARSIRMDRDQEMRVTYYDYDENVVYGENGNEVREPSPSRRFRRGSEDRKEDKDEDEDDAQIWTLEEEQKVMRDIWELDEKERRGEDMSGNLPVEEIHENLEDDPVRNVENALGENREEEQEATLQEERQGSDRRSRTSSPVSFMGNGEDAPGENGDEEQEAALQGERQGSDRRSRTSSPVSFMGNGEDAPGENGDEEQEATLQEERQGSDRRSRTSSPEKSEPSRRGREGEEGEREKEDEEEPKPQPSRRGRGRPPKKRKTEKSSNNDKESARREAEADEEKGGVEEVQEQRRPYRRGIQKRPANDQPTGRMNPPKKQKTEKSSNNDKEPLNKGVEDEEGDVEEVQEEPRRSSRRGKRAATDQPTSKRNPPKKRKTEDSSNKDKEPLKKGAEDEEGDVEEVQEEPRSSRRGRRSSTNQRKGRRNPPKERKIEKSSNDDHQSGPSRKVREGEEGESLEDDPARNVEDAPGENGEKEQEITLEDDRNRQSRTSSPKKSEPSKRVREGEGEGEKEDEEEPKPKRGRGRPPKKRKAENLSNNDDQPGPSRQVRRKEEDEEVKQKEPRLSRTCKRTATDQPDGRENSSKKRKTEKPSNNAPENRSELLFWNWMDSSVISGQWPEPHLVPEN</sequence>
<feature type="compositionally biased region" description="Basic and acidic residues" evidence="1">
    <location>
        <begin position="1763"/>
        <end position="1788"/>
    </location>
</feature>
<feature type="region of interest" description="Disordered" evidence="1">
    <location>
        <begin position="425"/>
        <end position="448"/>
    </location>
</feature>
<name>A0A2G5SCL8_9PELO</name>
<feature type="compositionally biased region" description="Acidic residues" evidence="1">
    <location>
        <begin position="1674"/>
        <end position="1684"/>
    </location>
</feature>
<organism evidence="2 3">
    <name type="scientific">Caenorhabditis nigoni</name>
    <dbReference type="NCBI Taxonomy" id="1611254"/>
    <lineage>
        <taxon>Eukaryota</taxon>
        <taxon>Metazoa</taxon>
        <taxon>Ecdysozoa</taxon>
        <taxon>Nematoda</taxon>
        <taxon>Chromadorea</taxon>
        <taxon>Rhabditida</taxon>
        <taxon>Rhabditina</taxon>
        <taxon>Rhabditomorpha</taxon>
        <taxon>Rhabditoidea</taxon>
        <taxon>Rhabditidae</taxon>
        <taxon>Peloderinae</taxon>
        <taxon>Caenorhabditis</taxon>
    </lineage>
</organism>
<feature type="compositionally biased region" description="Acidic residues" evidence="1">
    <location>
        <begin position="276"/>
        <end position="291"/>
    </location>
</feature>
<feature type="region of interest" description="Disordered" evidence="1">
    <location>
        <begin position="1046"/>
        <end position="1164"/>
    </location>
</feature>
<dbReference type="Proteomes" id="UP000230233">
    <property type="component" value="Unassembled WGS sequence"/>
</dbReference>
<feature type="compositionally biased region" description="Basic and acidic residues" evidence="1">
    <location>
        <begin position="1223"/>
        <end position="1245"/>
    </location>
</feature>
<feature type="compositionally biased region" description="Acidic residues" evidence="1">
    <location>
        <begin position="323"/>
        <end position="339"/>
    </location>
</feature>